<evidence type="ECO:0000256" key="2">
    <source>
        <dbReference type="ARBA" id="ARBA00006419"/>
    </source>
</evidence>
<dbReference type="Proteomes" id="UP000590412">
    <property type="component" value="Unassembled WGS sequence"/>
</dbReference>
<evidence type="ECO:0000256" key="7">
    <source>
        <dbReference type="ARBA" id="ARBA00023136"/>
    </source>
</evidence>
<evidence type="ECO:0000256" key="6">
    <source>
        <dbReference type="ARBA" id="ARBA00023034"/>
    </source>
</evidence>
<dbReference type="GO" id="GO:0032258">
    <property type="term" value="P:cytoplasm to vacuole targeting by the Cvt pathway"/>
    <property type="evidence" value="ECO:0007669"/>
    <property type="project" value="TreeGrafter"/>
</dbReference>
<comment type="caution">
    <text evidence="9">The sequence shown here is derived from an EMBL/GenBank/DDBJ whole genome shotgun (WGS) entry which is preliminary data.</text>
</comment>
<evidence type="ECO:0000256" key="4">
    <source>
        <dbReference type="ARBA" id="ARBA00022448"/>
    </source>
</evidence>
<dbReference type="GO" id="GO:0017119">
    <property type="term" value="C:Golgi transport complex"/>
    <property type="evidence" value="ECO:0007669"/>
    <property type="project" value="InterPro"/>
</dbReference>
<protein>
    <recommendedName>
        <fullName evidence="3">Conserved oligomeric Golgi complex subunit 8</fullName>
    </recommendedName>
    <alternativeName>
        <fullName evidence="8">Component of oligomeric Golgi complex 8</fullName>
    </alternativeName>
</protein>
<gene>
    <name evidence="9" type="ORF">FOB60_004666</name>
</gene>
<evidence type="ECO:0000256" key="3">
    <source>
        <dbReference type="ARBA" id="ARBA00020983"/>
    </source>
</evidence>
<keyword evidence="4" id="KW-0813">Transport</keyword>
<dbReference type="EMBL" id="JABWAB010000007">
    <property type="protein sequence ID" value="KAF6047130.1"/>
    <property type="molecule type" value="Genomic_DNA"/>
</dbReference>
<dbReference type="OrthoDB" id="1661054at2759"/>
<dbReference type="Pfam" id="PF04124">
    <property type="entry name" value="Dor1"/>
    <property type="match status" value="1"/>
</dbReference>
<evidence type="ECO:0000313" key="10">
    <source>
        <dbReference type="Proteomes" id="UP000590412"/>
    </source>
</evidence>
<organism evidence="9 10">
    <name type="scientific">Candida parapsilosis</name>
    <name type="common">Yeast</name>
    <dbReference type="NCBI Taxonomy" id="5480"/>
    <lineage>
        <taxon>Eukaryota</taxon>
        <taxon>Fungi</taxon>
        <taxon>Dikarya</taxon>
        <taxon>Ascomycota</taxon>
        <taxon>Saccharomycotina</taxon>
        <taxon>Pichiomycetes</taxon>
        <taxon>Debaryomycetaceae</taxon>
        <taxon>Candida/Lodderomyces clade</taxon>
        <taxon>Candida</taxon>
    </lineage>
</organism>
<evidence type="ECO:0000256" key="8">
    <source>
        <dbReference type="ARBA" id="ARBA00031347"/>
    </source>
</evidence>
<dbReference type="AlphaFoldDB" id="A0A8X7T9E4"/>
<evidence type="ECO:0000256" key="5">
    <source>
        <dbReference type="ARBA" id="ARBA00022927"/>
    </source>
</evidence>
<comment type="subcellular location">
    <subcellularLocation>
        <location evidence="1">Golgi apparatus membrane</location>
        <topology evidence="1">Peripheral membrane protein</topology>
    </subcellularLocation>
</comment>
<dbReference type="PANTHER" id="PTHR21311">
    <property type="entry name" value="CONSERVED OLIGOMERIC GOLGI COMPLEX COMPONENT 8"/>
    <property type="match status" value="1"/>
</dbReference>
<keyword evidence="6" id="KW-0333">Golgi apparatus</keyword>
<dbReference type="GO" id="GO:0000139">
    <property type="term" value="C:Golgi membrane"/>
    <property type="evidence" value="ECO:0007669"/>
    <property type="project" value="UniProtKB-SubCell"/>
</dbReference>
<dbReference type="InterPro" id="IPR007255">
    <property type="entry name" value="COG8"/>
</dbReference>
<proteinExistence type="inferred from homology"/>
<sequence length="399" mass="46055">MSSILLDSLKDDLDETSRNALTTDPKLYQSSQKYLEDLLINDELLSTEQFTTTATNSKTVTQEIAELDLQQHQINKQLSSLTDSHKDLIIDVNHDLNEINANLTNDYQKTVSALKKSITIDESKYHPSTPNKLFQDSILSNIDTVLDILELPTLCRLCILQGNYQESLEISIFIKSLIIRFPKLQIFKTTSEQIEIELQVMLKGLLKLLNTNLKQNHILKIFQILSKLETIDDASLHRIYLNSRFKFIVNEVASLQPILKFNKLTYMKRFVEVYREHIYSSIHVYYTIFKNEVDKLLLNQFVTALATNLCHEFVTCMPFISKTTTATTAVSTPTNSIESDLELRNSIDGLILQLIYLCKSLSTYQFEFEPILLSELCYKHDLISESDWIRNSSKIKKYK</sequence>
<dbReference type="InterPro" id="IPR016159">
    <property type="entry name" value="Cullin_repeat-like_dom_sf"/>
</dbReference>
<dbReference type="SUPFAM" id="SSF74788">
    <property type="entry name" value="Cullin repeat-like"/>
    <property type="match status" value="1"/>
</dbReference>
<keyword evidence="5" id="KW-0653">Protein transport</keyword>
<comment type="similarity">
    <text evidence="2">Belongs to the COG8 family.</text>
</comment>
<keyword evidence="7" id="KW-0472">Membrane</keyword>
<evidence type="ECO:0000256" key="1">
    <source>
        <dbReference type="ARBA" id="ARBA00004395"/>
    </source>
</evidence>
<name>A0A8X7T9E4_CANPA</name>
<reference evidence="9" key="1">
    <citation type="submission" date="2020-03" db="EMBL/GenBank/DDBJ databases">
        <title>FDA dAtabase for Regulatory Grade micrObial Sequences (FDA-ARGOS): Supporting development and validation of Infectious Disease Dx tests.</title>
        <authorList>
            <person name="Campos J."/>
            <person name="Goldberg B."/>
            <person name="Tallon L."/>
            <person name="Sadzewicz L."/>
            <person name="Vavikolanu K."/>
            <person name="Mehta A."/>
            <person name="Aluvathingal J."/>
            <person name="Nadendla S."/>
            <person name="Nandy P."/>
            <person name="Geyer C."/>
            <person name="Yan Y."/>
            <person name="Sichtig H."/>
        </authorList>
    </citation>
    <scope>NUCLEOTIDE SEQUENCE [LARGE SCALE GENOMIC DNA]</scope>
    <source>
        <strain evidence="9">FDAARGOS_652</strain>
    </source>
</reference>
<dbReference type="GO" id="GO:0006891">
    <property type="term" value="P:intra-Golgi vesicle-mediated transport"/>
    <property type="evidence" value="ECO:0007669"/>
    <property type="project" value="TreeGrafter"/>
</dbReference>
<dbReference type="PANTHER" id="PTHR21311:SF0">
    <property type="entry name" value="CONSERVED OLIGOMERIC GOLGI COMPLEX SUBUNIT 8"/>
    <property type="match status" value="1"/>
</dbReference>
<evidence type="ECO:0000313" key="9">
    <source>
        <dbReference type="EMBL" id="KAF6047130.1"/>
    </source>
</evidence>
<accession>A0A8X7T9E4</accession>